<dbReference type="InterPro" id="IPR006656">
    <property type="entry name" value="Mopterin_OxRdtase"/>
</dbReference>
<dbReference type="SMART" id="SM00926">
    <property type="entry name" value="Molybdop_Fe4S4"/>
    <property type="match status" value="1"/>
</dbReference>
<comment type="caution">
    <text evidence="6">The sequence shown here is derived from an EMBL/GenBank/DDBJ whole genome shotgun (WGS) entry which is preliminary data.</text>
</comment>
<dbReference type="PANTHER" id="PTHR43742">
    <property type="entry name" value="TRIMETHYLAMINE-N-OXIDE REDUCTASE"/>
    <property type="match status" value="1"/>
</dbReference>
<dbReference type="GO" id="GO:0009389">
    <property type="term" value="F:dimethyl sulfoxide reductase activity"/>
    <property type="evidence" value="ECO:0007669"/>
    <property type="project" value="InterPro"/>
</dbReference>
<dbReference type="SUPFAM" id="SSF50692">
    <property type="entry name" value="ADC-like"/>
    <property type="match status" value="1"/>
</dbReference>
<dbReference type="PANTHER" id="PTHR43742:SF3">
    <property type="entry name" value="DIMETHYL SULFOXIDE REDUCTASE DMSA"/>
    <property type="match status" value="1"/>
</dbReference>
<dbReference type="GO" id="GO:0030288">
    <property type="term" value="C:outer membrane-bounded periplasmic space"/>
    <property type="evidence" value="ECO:0007669"/>
    <property type="project" value="TreeGrafter"/>
</dbReference>
<dbReference type="InterPro" id="IPR027467">
    <property type="entry name" value="MopterinOxRdtase_cofactor_BS"/>
</dbReference>
<keyword evidence="5" id="KW-0411">Iron-sulfur</keyword>
<dbReference type="GO" id="GO:0051539">
    <property type="term" value="F:4 iron, 4 sulfur cluster binding"/>
    <property type="evidence" value="ECO:0007669"/>
    <property type="project" value="UniProtKB-KW"/>
</dbReference>
<dbReference type="GO" id="GO:0009055">
    <property type="term" value="F:electron transfer activity"/>
    <property type="evidence" value="ECO:0007669"/>
    <property type="project" value="TreeGrafter"/>
</dbReference>
<dbReference type="InterPro" id="IPR006657">
    <property type="entry name" value="MoPterin_dinucl-bd_dom"/>
</dbReference>
<dbReference type="GO" id="GO:0009061">
    <property type="term" value="P:anaerobic respiration"/>
    <property type="evidence" value="ECO:0007669"/>
    <property type="project" value="TreeGrafter"/>
</dbReference>
<sequence>MLIPQMKRRSLLTGLASLSATSLFPLKDVVAAVNAAANDIEKITWSACTVNCGSRCPVRVVSKNGQVIRIETDNTGNPCSCAFGKDFPQVRACIRGRSIRQRLYSAERLKYPMKRVGERGEGKFERITWDQAFDEIAGKLKDVIQKYGNEAVFINHGSGNNGIAMNSRKCAQRFFNLIGGNLNFFSDYSAGQFQNAWPYLMGSFDRSGYTSAIMSQDTNVGSYMEQIANAKLYVGFGNNPAVTRASGGGQAFGFNCSLEKGRPKVIMIDPIYSDSMMGREDEWIPINPGTDAALVEGIAYVLITENLIDKPFLDKYCIGYDETTLPKSAPKNSDYKSHILGKGPDGIAKTPEWASKETGIPKETIIRLAREIGTTKPLFVAQGWGPQRRGNGDSLSIAIAMLPILTGQLGLPGTNNGAREADQNGFAASLPVPPNPVKASVCLNVWHRAIYEADQLTAKQGLVRGCDKLKQNIKFMWETQGNNVINQHTGSNLMAKLLKDPKLVECFVVVDTQMTPTAKFADYLLPDVAGQENNDFSGDSYSVGGHCYLIAMEKAVNPQHGQMRNWDIMREMAKRFGVEDKYTEGKTYDQWLMELYEKTRKNVPELPASYADFIRQGIVKYKVNGDSGITMENFRKDPEKYPIKTPSGKIEIYSERLAKLAKEQELPKGQGQVILPIPAYIVCQEMRGHQDPLEKKYPLECYGYHGQGHVHSSYANLPRIQELQPDLLLINPVDAQPRGIKSGDRVLVKNDRGSLFIKAKVTPRIIPGVVALPQGSWYQPNPKSGVDEGACMNTLTSSIVSPISKGSPMHTNLVEVSLA</sequence>
<keyword evidence="2" id="KW-0004">4Fe-4S</keyword>
<dbReference type="Gene3D" id="3.40.50.740">
    <property type="match status" value="1"/>
</dbReference>
<organism evidence="6 7">
    <name type="scientific">Parasutterella excrementihominis</name>
    <dbReference type="NCBI Taxonomy" id="487175"/>
    <lineage>
        <taxon>Bacteria</taxon>
        <taxon>Pseudomonadati</taxon>
        <taxon>Pseudomonadota</taxon>
        <taxon>Betaproteobacteria</taxon>
        <taxon>Burkholderiales</taxon>
        <taxon>Sutterellaceae</taxon>
        <taxon>Parasutterella</taxon>
    </lineage>
</organism>
<accession>A0A6I3S3P9</accession>
<evidence type="ECO:0000256" key="4">
    <source>
        <dbReference type="ARBA" id="ARBA00023004"/>
    </source>
</evidence>
<dbReference type="AlphaFoldDB" id="A0A6I3S3P9"/>
<dbReference type="Gene3D" id="2.40.40.20">
    <property type="match status" value="1"/>
</dbReference>
<evidence type="ECO:0000256" key="3">
    <source>
        <dbReference type="ARBA" id="ARBA00022723"/>
    </source>
</evidence>
<proteinExistence type="inferred from homology"/>
<keyword evidence="4" id="KW-0408">Iron</keyword>
<dbReference type="Pfam" id="PF00384">
    <property type="entry name" value="Molybdopterin"/>
    <property type="match status" value="1"/>
</dbReference>
<evidence type="ECO:0000256" key="5">
    <source>
        <dbReference type="ARBA" id="ARBA00023014"/>
    </source>
</evidence>
<dbReference type="Pfam" id="PF04879">
    <property type="entry name" value="Molybdop_Fe4S4"/>
    <property type="match status" value="1"/>
</dbReference>
<dbReference type="Proteomes" id="UP000462362">
    <property type="component" value="Unassembled WGS sequence"/>
</dbReference>
<evidence type="ECO:0000313" key="6">
    <source>
        <dbReference type="EMBL" id="MTU44155.1"/>
    </source>
</evidence>
<evidence type="ECO:0000256" key="1">
    <source>
        <dbReference type="ARBA" id="ARBA00010312"/>
    </source>
</evidence>
<dbReference type="InterPro" id="IPR009010">
    <property type="entry name" value="Asp_de-COase-like_dom_sf"/>
</dbReference>
<dbReference type="Pfam" id="PF01568">
    <property type="entry name" value="Molydop_binding"/>
    <property type="match status" value="1"/>
</dbReference>
<dbReference type="InterPro" id="IPR011888">
    <property type="entry name" value="Anaer_DMSO_reductase"/>
</dbReference>
<evidence type="ECO:0000256" key="2">
    <source>
        <dbReference type="ARBA" id="ARBA00022485"/>
    </source>
</evidence>
<dbReference type="GO" id="GO:0043546">
    <property type="term" value="F:molybdopterin cofactor binding"/>
    <property type="evidence" value="ECO:0007669"/>
    <property type="project" value="InterPro"/>
</dbReference>
<dbReference type="PROSITE" id="PS00551">
    <property type="entry name" value="MOLYBDOPTERIN_PROK_1"/>
    <property type="match status" value="1"/>
</dbReference>
<dbReference type="GO" id="GO:0030151">
    <property type="term" value="F:molybdenum ion binding"/>
    <property type="evidence" value="ECO:0007669"/>
    <property type="project" value="InterPro"/>
</dbReference>
<dbReference type="NCBIfam" id="TIGR02166">
    <property type="entry name" value="dmsA_ynfE"/>
    <property type="match status" value="1"/>
</dbReference>
<keyword evidence="3" id="KW-0479">Metal-binding</keyword>
<dbReference type="FunFam" id="3.40.228.10:FF:000004">
    <property type="entry name" value="Dimethyl sulfoxide reductase subunit A"/>
    <property type="match status" value="1"/>
</dbReference>
<dbReference type="EMBL" id="WNCL01000049">
    <property type="protein sequence ID" value="MTU44155.1"/>
    <property type="molecule type" value="Genomic_DNA"/>
</dbReference>
<dbReference type="InterPro" id="IPR050612">
    <property type="entry name" value="Prok_Mopterin_Oxidored"/>
</dbReference>
<gene>
    <name evidence="6" type="ORF">GMD42_11210</name>
</gene>
<reference evidence="6 7" key="1">
    <citation type="journal article" date="2019" name="Nat. Med.">
        <title>A library of human gut bacterial isolates paired with longitudinal multiomics data enables mechanistic microbiome research.</title>
        <authorList>
            <person name="Poyet M."/>
            <person name="Groussin M."/>
            <person name="Gibbons S.M."/>
            <person name="Avila-Pacheco J."/>
            <person name="Jiang X."/>
            <person name="Kearney S.M."/>
            <person name="Perrotta A.R."/>
            <person name="Berdy B."/>
            <person name="Zhao S."/>
            <person name="Lieberman T.D."/>
            <person name="Swanson P.K."/>
            <person name="Smith M."/>
            <person name="Roesemann S."/>
            <person name="Alexander J.E."/>
            <person name="Rich S.A."/>
            <person name="Livny J."/>
            <person name="Vlamakis H."/>
            <person name="Clish C."/>
            <person name="Bullock K."/>
            <person name="Deik A."/>
            <person name="Scott J."/>
            <person name="Pierce K.A."/>
            <person name="Xavier R.J."/>
            <person name="Alm E.J."/>
        </authorList>
    </citation>
    <scope>NUCLEOTIDE SEQUENCE [LARGE SCALE GENOMIC DNA]</scope>
    <source>
        <strain evidence="6 7">BIOML-A2</strain>
    </source>
</reference>
<protein>
    <submittedName>
        <fullName evidence="6">Molybdopterin-dependent oxidoreductase</fullName>
    </submittedName>
</protein>
<dbReference type="SUPFAM" id="SSF53706">
    <property type="entry name" value="Formate dehydrogenase/DMSO reductase, domains 1-3"/>
    <property type="match status" value="1"/>
</dbReference>
<dbReference type="Gene3D" id="3.40.50.12440">
    <property type="match status" value="1"/>
</dbReference>
<dbReference type="RefSeq" id="WP_155165905.1">
    <property type="nucleotide sequence ID" value="NZ_DBGEHT010000206.1"/>
</dbReference>
<dbReference type="Gene3D" id="3.40.228.10">
    <property type="entry name" value="Dimethylsulfoxide Reductase, domain 2"/>
    <property type="match status" value="1"/>
</dbReference>
<evidence type="ECO:0000313" key="7">
    <source>
        <dbReference type="Proteomes" id="UP000462362"/>
    </source>
</evidence>
<dbReference type="InterPro" id="IPR006963">
    <property type="entry name" value="Mopterin_OxRdtase_4Fe-4S_dom"/>
</dbReference>
<comment type="similarity">
    <text evidence="1">Belongs to the prokaryotic molybdopterin-containing oxidoreductase family.</text>
</comment>
<name>A0A6I3S3P9_9BURK</name>
<dbReference type="PROSITE" id="PS51669">
    <property type="entry name" value="4FE4S_MOW_BIS_MGD"/>
    <property type="match status" value="1"/>
</dbReference>